<dbReference type="NCBIfam" id="NF028537">
    <property type="entry name" value="P_eth_NH2_trans"/>
    <property type="match status" value="1"/>
</dbReference>
<keyword evidence="3" id="KW-0997">Cell inner membrane</keyword>
<dbReference type="CDD" id="cd16017">
    <property type="entry name" value="LptA"/>
    <property type="match status" value="1"/>
</dbReference>
<protein>
    <submittedName>
        <fullName evidence="11">Phosphoethanolamine transferase</fullName>
    </submittedName>
</protein>
<reference evidence="11 12" key="1">
    <citation type="submission" date="2017-11" db="EMBL/GenBank/DDBJ databases">
        <title>Draft genome sequence of Mitsuaria sp. HWN-4.</title>
        <authorList>
            <person name="Gundlapally S.R."/>
        </authorList>
    </citation>
    <scope>NUCLEOTIDE SEQUENCE [LARGE SCALE GENOMIC DNA]</scope>
    <source>
        <strain evidence="11 12">HWN-4</strain>
    </source>
</reference>
<dbReference type="InterPro" id="IPR000917">
    <property type="entry name" value="Sulfatase_N"/>
</dbReference>
<dbReference type="GO" id="GO:0009244">
    <property type="term" value="P:lipopolysaccharide core region biosynthetic process"/>
    <property type="evidence" value="ECO:0007669"/>
    <property type="project" value="TreeGrafter"/>
</dbReference>
<feature type="domain" description="Sulfatase N-terminal" evidence="9">
    <location>
        <begin position="244"/>
        <end position="545"/>
    </location>
</feature>
<dbReference type="PANTHER" id="PTHR30443:SF0">
    <property type="entry name" value="PHOSPHOETHANOLAMINE TRANSFERASE EPTA"/>
    <property type="match status" value="1"/>
</dbReference>
<dbReference type="EMBL" id="PEOG01000026">
    <property type="protein sequence ID" value="PIM53093.1"/>
    <property type="molecule type" value="Genomic_DNA"/>
</dbReference>
<comment type="caution">
    <text evidence="11">The sequence shown here is derived from an EMBL/GenBank/DDBJ whole genome shotgun (WGS) entry which is preliminary data.</text>
</comment>
<feature type="transmembrane region" description="Helical" evidence="8">
    <location>
        <begin position="87"/>
        <end position="108"/>
    </location>
</feature>
<keyword evidence="7 8" id="KW-0472">Membrane</keyword>
<evidence type="ECO:0000313" key="12">
    <source>
        <dbReference type="Proteomes" id="UP000231501"/>
    </source>
</evidence>
<evidence type="ECO:0000256" key="4">
    <source>
        <dbReference type="ARBA" id="ARBA00022679"/>
    </source>
</evidence>
<name>A0A2G9C9L2_9BURK</name>
<keyword evidence="5 8" id="KW-0812">Transmembrane</keyword>
<evidence type="ECO:0000313" key="11">
    <source>
        <dbReference type="EMBL" id="PIM53093.1"/>
    </source>
</evidence>
<dbReference type="Gene3D" id="3.40.720.10">
    <property type="entry name" value="Alkaline Phosphatase, subunit A"/>
    <property type="match status" value="1"/>
</dbReference>
<evidence type="ECO:0000256" key="3">
    <source>
        <dbReference type="ARBA" id="ARBA00022519"/>
    </source>
</evidence>
<accession>A0A2G9C9L2</accession>
<dbReference type="GO" id="GO:0016776">
    <property type="term" value="F:phosphotransferase activity, phosphate group as acceptor"/>
    <property type="evidence" value="ECO:0007669"/>
    <property type="project" value="TreeGrafter"/>
</dbReference>
<evidence type="ECO:0000256" key="6">
    <source>
        <dbReference type="ARBA" id="ARBA00022989"/>
    </source>
</evidence>
<sequence>MPFSDSSTSRSREAGAMRTRSPLTLTWLAALWIGVLGNWPLWQRMWGMPDYASPSGRLFVVVFAGIVILVLAACFSLLAWRVAVKPLLTLMLLLTAPLAYFIGSYGVVIDSAMITNALQTDVRETRDLLGWSLAAHVAVIALLPLVWLWRQRLTDLRWYKRLGWNLASVALALALGVGLAATRTAELASTLRNHKVLTKMVSPVNAIWASAGLVVQKQKKPKGPPEIVAADATLTPRPAGARPPLVLLVVGETARSENFQLNGYGRPTNPELSGKPVLSYREVASCGTSTAASLPCMFSQLGREAYVDHPGNQETLLDVLQRAGLAVLWLDNQSGCKGICDRVPNAQAINPARADHPLPAGLCRPDGECLDEAMLHDLDARIAALDPQRVARGVVLVLHQMGSHGPAYYLRTPDDRKPFQPECRSNALQQCPLEQVRNAYDNTIAYTDHVLAKAIDWLGTQQQRFDPSLLYVSDHGESLGENNLFLHGMPYALAPRQQKHVPLVLWLPAQTRQSQRLDDACLTQRRDTPMSHDGLYHTVLSLSGVQTSVYRKDWDWVGACRRGG</sequence>
<evidence type="ECO:0000256" key="8">
    <source>
        <dbReference type="SAM" id="Phobius"/>
    </source>
</evidence>
<keyword evidence="2" id="KW-1003">Cell membrane</keyword>
<evidence type="ECO:0000256" key="7">
    <source>
        <dbReference type="ARBA" id="ARBA00023136"/>
    </source>
</evidence>
<dbReference type="PANTHER" id="PTHR30443">
    <property type="entry name" value="INNER MEMBRANE PROTEIN"/>
    <property type="match status" value="1"/>
</dbReference>
<feature type="domain" description="Phosphoethanolamine transferase N-terminal" evidence="10">
    <location>
        <begin position="68"/>
        <end position="216"/>
    </location>
</feature>
<dbReference type="Proteomes" id="UP000231501">
    <property type="component" value="Unassembled WGS sequence"/>
</dbReference>
<keyword evidence="6 8" id="KW-1133">Transmembrane helix</keyword>
<dbReference type="SUPFAM" id="SSF53649">
    <property type="entry name" value="Alkaline phosphatase-like"/>
    <property type="match status" value="1"/>
</dbReference>
<comment type="subcellular location">
    <subcellularLocation>
        <location evidence="1">Cell inner membrane</location>
        <topology evidence="1">Multi-pass membrane protein</topology>
    </subcellularLocation>
</comment>
<feature type="transmembrane region" description="Helical" evidence="8">
    <location>
        <begin position="162"/>
        <end position="181"/>
    </location>
</feature>
<evidence type="ECO:0000256" key="2">
    <source>
        <dbReference type="ARBA" id="ARBA00022475"/>
    </source>
</evidence>
<proteinExistence type="predicted"/>
<dbReference type="InterPro" id="IPR012549">
    <property type="entry name" value="EptA-like_N"/>
</dbReference>
<gene>
    <name evidence="11" type="ORF">CS062_11525</name>
</gene>
<dbReference type="GO" id="GO:0005886">
    <property type="term" value="C:plasma membrane"/>
    <property type="evidence" value="ECO:0007669"/>
    <property type="project" value="UniProtKB-SubCell"/>
</dbReference>
<dbReference type="InterPro" id="IPR040423">
    <property type="entry name" value="PEA_transferase"/>
</dbReference>
<keyword evidence="12" id="KW-1185">Reference proteome</keyword>
<feature type="transmembrane region" description="Helical" evidence="8">
    <location>
        <begin position="128"/>
        <end position="150"/>
    </location>
</feature>
<organism evidence="11 12">
    <name type="scientific">Roseateles chitinivorans</name>
    <dbReference type="NCBI Taxonomy" id="2917965"/>
    <lineage>
        <taxon>Bacteria</taxon>
        <taxon>Pseudomonadati</taxon>
        <taxon>Pseudomonadota</taxon>
        <taxon>Betaproteobacteria</taxon>
        <taxon>Burkholderiales</taxon>
        <taxon>Sphaerotilaceae</taxon>
        <taxon>Roseateles</taxon>
    </lineage>
</organism>
<dbReference type="AlphaFoldDB" id="A0A2G9C9L2"/>
<feature type="transmembrane region" description="Helical" evidence="8">
    <location>
        <begin position="59"/>
        <end position="80"/>
    </location>
</feature>
<dbReference type="Pfam" id="PF00884">
    <property type="entry name" value="Sulfatase"/>
    <property type="match status" value="1"/>
</dbReference>
<dbReference type="InterPro" id="IPR058130">
    <property type="entry name" value="PEA_transf_C"/>
</dbReference>
<dbReference type="InterPro" id="IPR017850">
    <property type="entry name" value="Alkaline_phosphatase_core_sf"/>
</dbReference>
<dbReference type="Pfam" id="PF08019">
    <property type="entry name" value="EptA_B_N"/>
    <property type="match status" value="1"/>
</dbReference>
<evidence type="ECO:0000256" key="5">
    <source>
        <dbReference type="ARBA" id="ARBA00022692"/>
    </source>
</evidence>
<evidence type="ECO:0000259" key="9">
    <source>
        <dbReference type="Pfam" id="PF00884"/>
    </source>
</evidence>
<evidence type="ECO:0000259" key="10">
    <source>
        <dbReference type="Pfam" id="PF08019"/>
    </source>
</evidence>
<keyword evidence="4 11" id="KW-0808">Transferase</keyword>
<feature type="transmembrane region" description="Helical" evidence="8">
    <location>
        <begin position="21"/>
        <end position="39"/>
    </location>
</feature>
<evidence type="ECO:0000256" key="1">
    <source>
        <dbReference type="ARBA" id="ARBA00004429"/>
    </source>
</evidence>